<dbReference type="InterPro" id="IPR032675">
    <property type="entry name" value="LRR_dom_sf"/>
</dbReference>
<organism evidence="1 2">
    <name type="scientific">Dispira parvispora</name>
    <dbReference type="NCBI Taxonomy" id="1520584"/>
    <lineage>
        <taxon>Eukaryota</taxon>
        <taxon>Fungi</taxon>
        <taxon>Fungi incertae sedis</taxon>
        <taxon>Zoopagomycota</taxon>
        <taxon>Kickxellomycotina</taxon>
        <taxon>Dimargaritomycetes</taxon>
        <taxon>Dimargaritales</taxon>
        <taxon>Dimargaritaceae</taxon>
        <taxon>Dispira</taxon>
    </lineage>
</organism>
<dbReference type="PANTHER" id="PTHR13318:SF95">
    <property type="entry name" value="F-BOX PROTEIN YLR352W"/>
    <property type="match status" value="1"/>
</dbReference>
<accession>A0A9W8E2Y0</accession>
<dbReference type="SUPFAM" id="SSF52047">
    <property type="entry name" value="RNI-like"/>
    <property type="match status" value="1"/>
</dbReference>
<evidence type="ECO:0008006" key="3">
    <source>
        <dbReference type="Google" id="ProtNLM"/>
    </source>
</evidence>
<sequence length="433" mass="49309">MLVETVQLLGYDDLQHLATYCGLETCRALTLVSRELRSLFLPFTLHTIAYDGRTCTSPQTLVEICRKHGQLVRRFEGCFGRAVVPRRPLVAPLRPRDILPYLPHLEELSLYWPQGVTLPVLRGWVMPRANGLLRLELKQDPSSPNAGLFTGLPVDDLTMMPRLQALVLDGFGSGSGASYHSLFWTQPRLRTLALTKYVTDSMVQAIAYCLPDLIELTLRLTQVSMETLSLLARQCSRLERLQISGLTTDNLAFLGDVRPSMWPRLTHLVLERSELELSIDPFADTTPFDRFLSYPWLTIRSLTCRYVPINDRTLELISRNCPQLQRIVLSMCHPQASTGGYRFLLESLPQLREFAVESNGDHALDSDILPTQKLGSSRIRRLSLKIHRVNLRHFLPLLPQLHHLQNLTVSRSCKKLDFSLLQHHAPNLHIAFR</sequence>
<dbReference type="Gene3D" id="3.80.10.10">
    <property type="entry name" value="Ribonuclease Inhibitor"/>
    <property type="match status" value="2"/>
</dbReference>
<name>A0A9W8E2Y0_9FUNG</name>
<protein>
    <recommendedName>
        <fullName evidence="3">F-box domain-containing protein</fullName>
    </recommendedName>
</protein>
<dbReference type="GO" id="GO:0031146">
    <property type="term" value="P:SCF-dependent proteasomal ubiquitin-dependent protein catabolic process"/>
    <property type="evidence" value="ECO:0007669"/>
    <property type="project" value="TreeGrafter"/>
</dbReference>
<proteinExistence type="predicted"/>
<gene>
    <name evidence="1" type="ORF">IWQ62_002214</name>
</gene>
<dbReference type="PANTHER" id="PTHR13318">
    <property type="entry name" value="PARTNER OF PAIRED, ISOFORM B-RELATED"/>
    <property type="match status" value="1"/>
</dbReference>
<dbReference type="OrthoDB" id="5545134at2759"/>
<dbReference type="AlphaFoldDB" id="A0A9W8E2Y0"/>
<dbReference type="GO" id="GO:0019005">
    <property type="term" value="C:SCF ubiquitin ligase complex"/>
    <property type="evidence" value="ECO:0007669"/>
    <property type="project" value="TreeGrafter"/>
</dbReference>
<evidence type="ECO:0000313" key="2">
    <source>
        <dbReference type="Proteomes" id="UP001150925"/>
    </source>
</evidence>
<dbReference type="EMBL" id="JANBPY010000440">
    <property type="protein sequence ID" value="KAJ1966851.1"/>
    <property type="molecule type" value="Genomic_DNA"/>
</dbReference>
<evidence type="ECO:0000313" key="1">
    <source>
        <dbReference type="EMBL" id="KAJ1966851.1"/>
    </source>
</evidence>
<dbReference type="Proteomes" id="UP001150925">
    <property type="component" value="Unassembled WGS sequence"/>
</dbReference>
<reference evidence="1" key="1">
    <citation type="submission" date="2022-07" db="EMBL/GenBank/DDBJ databases">
        <title>Phylogenomic reconstructions and comparative analyses of Kickxellomycotina fungi.</title>
        <authorList>
            <person name="Reynolds N.K."/>
            <person name="Stajich J.E."/>
            <person name="Barry K."/>
            <person name="Grigoriev I.V."/>
            <person name="Crous P."/>
            <person name="Smith M.E."/>
        </authorList>
    </citation>
    <scope>NUCLEOTIDE SEQUENCE</scope>
    <source>
        <strain evidence="1">RSA 1196</strain>
    </source>
</reference>
<keyword evidence="2" id="KW-1185">Reference proteome</keyword>
<comment type="caution">
    <text evidence="1">The sequence shown here is derived from an EMBL/GenBank/DDBJ whole genome shotgun (WGS) entry which is preliminary data.</text>
</comment>